<evidence type="ECO:0000313" key="4">
    <source>
        <dbReference type="Proteomes" id="UP000316406"/>
    </source>
</evidence>
<dbReference type="EMBL" id="VLTK01000006">
    <property type="protein sequence ID" value="TSI15564.1"/>
    <property type="molecule type" value="Genomic_DNA"/>
</dbReference>
<keyword evidence="4" id="KW-1185">Reference proteome</keyword>
<dbReference type="Proteomes" id="UP000316406">
    <property type="component" value="Unassembled WGS sequence"/>
</dbReference>
<sequence length="211" mass="21715">MTDKNHFTDQMASTEKPATSDRRRRRKLLAITSGGLVLGIGAAITLAAWTDRESAHGDFSAGSFALESSADGTNFADTTAPGDALALTFDDLAENLSPKDTASAVYAIRLDRSSTYSAAVSGAVEASGSAADNLTYSVQRVSDISGGSPVGGALVSSEPVTSTTVHEDMFSVGSLNEVVFLKVTVNADADLGQGESADVVWNLTGTSVDSL</sequence>
<organism evidence="3 4">
    <name type="scientific">Brevibacterium aurantiacum</name>
    <dbReference type="NCBI Taxonomy" id="273384"/>
    <lineage>
        <taxon>Bacteria</taxon>
        <taxon>Bacillati</taxon>
        <taxon>Actinomycetota</taxon>
        <taxon>Actinomycetes</taxon>
        <taxon>Micrococcales</taxon>
        <taxon>Brevibacteriaceae</taxon>
        <taxon>Brevibacterium</taxon>
    </lineage>
</organism>
<feature type="transmembrane region" description="Helical" evidence="2">
    <location>
        <begin position="28"/>
        <end position="49"/>
    </location>
</feature>
<reference evidence="3 4" key="1">
    <citation type="submission" date="2019-07" db="EMBL/GenBank/DDBJ databases">
        <title>Draft genome sequence of Brevibacterium aurantiacum XU54 isolated from Xinjiang China.</title>
        <authorList>
            <person name="Xu X."/>
        </authorList>
    </citation>
    <scope>NUCLEOTIDE SEQUENCE [LARGE SCALE GENOMIC DNA]</scope>
    <source>
        <strain evidence="3 4">XU54</strain>
    </source>
</reference>
<evidence type="ECO:0000256" key="2">
    <source>
        <dbReference type="SAM" id="Phobius"/>
    </source>
</evidence>
<comment type="caution">
    <text evidence="3">The sequence shown here is derived from an EMBL/GenBank/DDBJ whole genome shotgun (WGS) entry which is preliminary data.</text>
</comment>
<dbReference type="RefSeq" id="WP_143922855.1">
    <property type="nucleotide sequence ID" value="NZ_VLTK01000006.1"/>
</dbReference>
<keyword evidence="2" id="KW-0812">Transmembrane</keyword>
<name>A0A556CDP7_BREAU</name>
<keyword evidence="2" id="KW-1133">Transmembrane helix</keyword>
<evidence type="ECO:0008006" key="5">
    <source>
        <dbReference type="Google" id="ProtNLM"/>
    </source>
</evidence>
<dbReference type="AlphaFoldDB" id="A0A556CDP7"/>
<dbReference type="NCBIfam" id="TIGR04088">
    <property type="entry name" value="cognate_SipW"/>
    <property type="match status" value="1"/>
</dbReference>
<dbReference type="OrthoDB" id="5070303at2"/>
<proteinExistence type="predicted"/>
<protein>
    <recommendedName>
        <fullName evidence="5">SipW-cognate class signal peptide</fullName>
    </recommendedName>
</protein>
<dbReference type="InterPro" id="IPR023833">
    <property type="entry name" value="Signal_pept_SipW-depend-type"/>
</dbReference>
<keyword evidence="2" id="KW-0472">Membrane</keyword>
<feature type="region of interest" description="Disordered" evidence="1">
    <location>
        <begin position="1"/>
        <end position="24"/>
    </location>
</feature>
<evidence type="ECO:0000256" key="1">
    <source>
        <dbReference type="SAM" id="MobiDB-lite"/>
    </source>
</evidence>
<accession>A0A556CDP7</accession>
<gene>
    <name evidence="3" type="ORF">FO013_12505</name>
</gene>
<evidence type="ECO:0000313" key="3">
    <source>
        <dbReference type="EMBL" id="TSI15564.1"/>
    </source>
</evidence>
<feature type="compositionally biased region" description="Polar residues" evidence="1">
    <location>
        <begin position="8"/>
        <end position="17"/>
    </location>
</feature>